<dbReference type="KEGG" id="fpu:FPSE_04667"/>
<sequence length="154" mass="18046">MPTIQSQNLDRLLIQHLESERERERMLLYNSLTRLGPISAPFHRGTDHYCIFDNPSHMKAVGKSARVRSPTLSLERDLSEWGLQVEYICSLSWWYTGNHYRYQMLRRSERKDCNGPFDVNWGRVCSPLDLSLIQEYKMAGRYTLSSGILAVYKK</sequence>
<organism evidence="1 2">
    <name type="scientific">Fusarium pseudograminearum (strain CS3096)</name>
    <name type="common">Wheat and barley crown-rot fungus</name>
    <dbReference type="NCBI Taxonomy" id="1028729"/>
    <lineage>
        <taxon>Eukaryota</taxon>
        <taxon>Fungi</taxon>
        <taxon>Dikarya</taxon>
        <taxon>Ascomycota</taxon>
        <taxon>Pezizomycotina</taxon>
        <taxon>Sordariomycetes</taxon>
        <taxon>Hypocreomycetidae</taxon>
        <taxon>Hypocreales</taxon>
        <taxon>Nectriaceae</taxon>
        <taxon>Fusarium</taxon>
    </lineage>
</organism>
<dbReference type="RefSeq" id="XP_009256060.1">
    <property type="nucleotide sequence ID" value="XM_009257785.2"/>
</dbReference>
<evidence type="ECO:0000313" key="2">
    <source>
        <dbReference type="Proteomes" id="UP000007978"/>
    </source>
</evidence>
<feature type="non-terminal residue" evidence="1">
    <location>
        <position position="154"/>
    </location>
</feature>
<gene>
    <name evidence="1" type="ORF">FPSE_04667</name>
</gene>
<keyword evidence="2" id="KW-1185">Reference proteome</keyword>
<proteinExistence type="predicted"/>
<dbReference type="EMBL" id="AFNW01000095">
    <property type="protein sequence ID" value="EKJ75194.1"/>
    <property type="molecule type" value="Genomic_DNA"/>
</dbReference>
<accession>K3VKY4</accession>
<comment type="caution">
    <text evidence="1">The sequence shown here is derived from an EMBL/GenBank/DDBJ whole genome shotgun (WGS) entry which is preliminary data.</text>
</comment>
<dbReference type="Proteomes" id="UP000007978">
    <property type="component" value="Chromosome 2"/>
</dbReference>
<dbReference type="HOGENOM" id="CLU_1704318_0_0_1"/>
<evidence type="ECO:0000313" key="1">
    <source>
        <dbReference type="EMBL" id="EKJ75194.1"/>
    </source>
</evidence>
<reference evidence="1 2" key="1">
    <citation type="journal article" date="2012" name="PLoS Pathog.">
        <title>Comparative pathogenomics reveals horizontally acquired novel virulence genes in fungi infecting cereal hosts.</title>
        <authorList>
            <person name="Gardiner D.M."/>
            <person name="McDonald M.C."/>
            <person name="Covarelli L."/>
            <person name="Solomon P.S."/>
            <person name="Rusu A.G."/>
            <person name="Marshall M."/>
            <person name="Kazan K."/>
            <person name="Chakraborty S."/>
            <person name="McDonald B.A."/>
            <person name="Manners J.M."/>
        </authorList>
    </citation>
    <scope>NUCLEOTIDE SEQUENCE [LARGE SCALE GENOMIC DNA]</scope>
    <source>
        <strain evidence="1 2">CS3096</strain>
    </source>
</reference>
<name>K3VKY4_FUSPC</name>
<protein>
    <submittedName>
        <fullName evidence="1">Uncharacterized protein</fullName>
    </submittedName>
</protein>
<dbReference type="AlphaFoldDB" id="K3VKY4"/>
<dbReference type="GeneID" id="20363285"/>